<evidence type="ECO:0000313" key="2">
    <source>
        <dbReference type="Proteomes" id="UP001447188"/>
    </source>
</evidence>
<dbReference type="EMBL" id="JBBBZM010000124">
    <property type="protein sequence ID" value="KAL0633455.1"/>
    <property type="molecule type" value="Genomic_DNA"/>
</dbReference>
<protein>
    <submittedName>
        <fullName evidence="1">Uncharacterized protein</fullName>
    </submittedName>
</protein>
<keyword evidence="2" id="KW-1185">Reference proteome</keyword>
<evidence type="ECO:0000313" key="1">
    <source>
        <dbReference type="EMBL" id="KAL0633455.1"/>
    </source>
</evidence>
<organism evidence="1 2">
    <name type="scientific">Discina gigas</name>
    <dbReference type="NCBI Taxonomy" id="1032678"/>
    <lineage>
        <taxon>Eukaryota</taxon>
        <taxon>Fungi</taxon>
        <taxon>Dikarya</taxon>
        <taxon>Ascomycota</taxon>
        <taxon>Pezizomycotina</taxon>
        <taxon>Pezizomycetes</taxon>
        <taxon>Pezizales</taxon>
        <taxon>Discinaceae</taxon>
        <taxon>Discina</taxon>
    </lineage>
</organism>
<proteinExistence type="predicted"/>
<name>A0ABR3GC13_9PEZI</name>
<sequence>MAYGPPGDFAANSRHRLTPNFVFLSLYKQRKLGQIATHAPASHPVRLLPETAEVITWIIEMEMVLQLDPGQIWRADTA</sequence>
<reference evidence="1 2" key="1">
    <citation type="submission" date="2024-02" db="EMBL/GenBank/DDBJ databases">
        <title>Discinaceae phylogenomics.</title>
        <authorList>
            <person name="Dirks A.C."/>
            <person name="James T.Y."/>
        </authorList>
    </citation>
    <scope>NUCLEOTIDE SEQUENCE [LARGE SCALE GENOMIC DNA]</scope>
    <source>
        <strain evidence="1 2">ACD0624</strain>
    </source>
</reference>
<comment type="caution">
    <text evidence="1">The sequence shown here is derived from an EMBL/GenBank/DDBJ whole genome shotgun (WGS) entry which is preliminary data.</text>
</comment>
<accession>A0ABR3GC13</accession>
<dbReference type="Proteomes" id="UP001447188">
    <property type="component" value="Unassembled WGS sequence"/>
</dbReference>
<gene>
    <name evidence="1" type="ORF">Q9L58_007625</name>
</gene>